<evidence type="ECO:0000259" key="4">
    <source>
        <dbReference type="PROSITE" id="PS50949"/>
    </source>
</evidence>
<dbReference type="InterPro" id="IPR036388">
    <property type="entry name" value="WH-like_DNA-bd_sf"/>
</dbReference>
<dbReference type="PANTHER" id="PTHR38445:SF10">
    <property type="entry name" value="GNTR-FAMILY TRANSCRIPTIONAL REGULATOR"/>
    <property type="match status" value="1"/>
</dbReference>
<dbReference type="Pfam" id="PF00392">
    <property type="entry name" value="GntR"/>
    <property type="match status" value="1"/>
</dbReference>
<dbReference type="InterPro" id="IPR036390">
    <property type="entry name" value="WH_DNA-bd_sf"/>
</dbReference>
<evidence type="ECO:0000313" key="5">
    <source>
        <dbReference type="EMBL" id="RKR81011.1"/>
    </source>
</evidence>
<sequence length="334" mass="37655">MAKAKINYNNTVPLVEQIVMTISRDIEKGVYKRNQQLLSINTYSRQYGVARDTIEKAYTRLRTAGYISSVKGKGYFVNVKSNKTINVLLIFNELSSHKKIVFDSIVSSLGAKVKVDLRIHHGDLALLDEIIDQSLSLYHYYVILPLFREGINESVCISTLRKVPDSQLILLDKTITGFKPAYSVCQDYTNDILNVLRKNSARLAKYEKLILLIPSTGHQQGIIEGLMRFATESSLGLEIRNMVEKNGPYKGEVYLTLDESELIILLKKIKENGLLAGNEIGLISYHDTPFKELLGITVLTTDLEAMGKMTAKMILENKPAQIINPFKIIIRQSL</sequence>
<dbReference type="SMART" id="SM00345">
    <property type="entry name" value="HTH_GNTR"/>
    <property type="match status" value="1"/>
</dbReference>
<keyword evidence="6" id="KW-1185">Reference proteome</keyword>
<proteinExistence type="predicted"/>
<evidence type="ECO:0000313" key="6">
    <source>
        <dbReference type="Proteomes" id="UP000268007"/>
    </source>
</evidence>
<dbReference type="CDD" id="cd07377">
    <property type="entry name" value="WHTH_GntR"/>
    <property type="match status" value="1"/>
</dbReference>
<dbReference type="InterPro" id="IPR000524">
    <property type="entry name" value="Tscrpt_reg_HTH_GntR"/>
</dbReference>
<dbReference type="SUPFAM" id="SSF46785">
    <property type="entry name" value="Winged helix' DNA-binding domain"/>
    <property type="match status" value="1"/>
</dbReference>
<dbReference type="GO" id="GO:0003700">
    <property type="term" value="F:DNA-binding transcription factor activity"/>
    <property type="evidence" value="ECO:0007669"/>
    <property type="project" value="InterPro"/>
</dbReference>
<keyword evidence="3" id="KW-0804">Transcription</keyword>
<reference evidence="5 6" key="1">
    <citation type="submission" date="2018-10" db="EMBL/GenBank/DDBJ databases">
        <title>Genomic Encyclopedia of Archaeal and Bacterial Type Strains, Phase II (KMG-II): from individual species to whole genera.</title>
        <authorList>
            <person name="Goeker M."/>
        </authorList>
    </citation>
    <scope>NUCLEOTIDE SEQUENCE [LARGE SCALE GENOMIC DNA]</scope>
    <source>
        <strain evidence="5 6">DSM 18602</strain>
    </source>
</reference>
<dbReference type="Gene3D" id="1.10.10.10">
    <property type="entry name" value="Winged helix-like DNA-binding domain superfamily/Winged helix DNA-binding domain"/>
    <property type="match status" value="1"/>
</dbReference>
<dbReference type="GO" id="GO:0003677">
    <property type="term" value="F:DNA binding"/>
    <property type="evidence" value="ECO:0007669"/>
    <property type="project" value="UniProtKB-KW"/>
</dbReference>
<organism evidence="5 6">
    <name type="scientific">Mucilaginibacter gracilis</name>
    <dbReference type="NCBI Taxonomy" id="423350"/>
    <lineage>
        <taxon>Bacteria</taxon>
        <taxon>Pseudomonadati</taxon>
        <taxon>Bacteroidota</taxon>
        <taxon>Sphingobacteriia</taxon>
        <taxon>Sphingobacteriales</taxon>
        <taxon>Sphingobacteriaceae</taxon>
        <taxon>Mucilaginibacter</taxon>
    </lineage>
</organism>
<dbReference type="AlphaFoldDB" id="A0A495IX94"/>
<gene>
    <name evidence="5" type="ORF">BDD43_1153</name>
</gene>
<comment type="caution">
    <text evidence="5">The sequence shown here is derived from an EMBL/GenBank/DDBJ whole genome shotgun (WGS) entry which is preliminary data.</text>
</comment>
<name>A0A495IX94_9SPHI</name>
<accession>A0A495IX94</accession>
<dbReference type="Gene3D" id="3.40.50.2300">
    <property type="match status" value="2"/>
</dbReference>
<dbReference type="OrthoDB" id="742238at2"/>
<dbReference type="Proteomes" id="UP000268007">
    <property type="component" value="Unassembled WGS sequence"/>
</dbReference>
<dbReference type="SUPFAM" id="SSF53822">
    <property type="entry name" value="Periplasmic binding protein-like I"/>
    <property type="match status" value="1"/>
</dbReference>
<evidence type="ECO:0000256" key="3">
    <source>
        <dbReference type="ARBA" id="ARBA00023163"/>
    </source>
</evidence>
<evidence type="ECO:0000256" key="1">
    <source>
        <dbReference type="ARBA" id="ARBA00023015"/>
    </source>
</evidence>
<dbReference type="PANTHER" id="PTHR38445">
    <property type="entry name" value="HTH-TYPE TRANSCRIPTIONAL REPRESSOR YTRA"/>
    <property type="match status" value="1"/>
</dbReference>
<protein>
    <submittedName>
        <fullName evidence="5">GntR family transcriptional regulator</fullName>
    </submittedName>
</protein>
<dbReference type="InterPro" id="IPR028082">
    <property type="entry name" value="Peripla_BP_I"/>
</dbReference>
<dbReference type="RefSeq" id="WP_008507896.1">
    <property type="nucleotide sequence ID" value="NZ_RBKU01000001.1"/>
</dbReference>
<evidence type="ECO:0000256" key="2">
    <source>
        <dbReference type="ARBA" id="ARBA00023125"/>
    </source>
</evidence>
<keyword evidence="2" id="KW-0238">DNA-binding</keyword>
<feature type="domain" description="HTH gntR-type" evidence="4">
    <location>
        <begin position="12"/>
        <end position="80"/>
    </location>
</feature>
<keyword evidence="1" id="KW-0805">Transcription regulation</keyword>
<dbReference type="EMBL" id="RBKU01000001">
    <property type="protein sequence ID" value="RKR81011.1"/>
    <property type="molecule type" value="Genomic_DNA"/>
</dbReference>
<dbReference type="PROSITE" id="PS50949">
    <property type="entry name" value="HTH_GNTR"/>
    <property type="match status" value="1"/>
</dbReference>